<reference evidence="2 5" key="2">
    <citation type="submission" date="2021-03" db="EMBL/GenBank/DDBJ databases">
        <title>Clinical course, treatment and visual outcome of an outbreak of Burkholderia contaminans endophthalmitis following cataract surgery.</title>
        <authorList>
            <person name="Lind C."/>
            <person name="Olsen K."/>
            <person name="Angelsen N.K."/>
            <person name="Krefting E.A."/>
            <person name="Fossen K."/>
            <person name="Gravningen K."/>
            <person name="Depoorter E."/>
            <person name="Vandamme P."/>
            <person name="Bertelsen G."/>
        </authorList>
    </citation>
    <scope>NUCLEOTIDE SEQUENCE [LARGE SCALE GENOMIC DNA]</scope>
    <source>
        <strain evidence="2 5">51242556</strain>
    </source>
</reference>
<reference evidence="3 6" key="3">
    <citation type="submission" date="2021-12" db="EMBL/GenBank/DDBJ databases">
        <title>Genomic and phenotypic characterization of three Burkholderia contaminans isolates recovered from different sources.</title>
        <authorList>
            <person name="Lopez De Volder A."/>
            <person name="Fan Y."/>
            <person name="Nunvar J."/>
            <person name="Herrera T."/>
            <person name="Timp W."/>
            <person name="Degrossi J."/>
        </authorList>
    </citation>
    <scope>NUCLEOTIDE SEQUENCE [LARGE SCALE GENOMIC DNA]</scope>
    <source>
        <strain evidence="3 6">LMG 23361</strain>
    </source>
</reference>
<dbReference type="GeneID" id="93188662"/>
<dbReference type="EMBL" id="JAENIB010000004">
    <property type="protein sequence ID" value="MBK1931083.1"/>
    <property type="molecule type" value="Genomic_DNA"/>
</dbReference>
<dbReference type="AlphaFoldDB" id="A0AAP1V3F7"/>
<dbReference type="Proteomes" id="UP000664048">
    <property type="component" value="Unassembled WGS sequence"/>
</dbReference>
<evidence type="ECO:0000313" key="1">
    <source>
        <dbReference type="EMBL" id="MBK1931083.1"/>
    </source>
</evidence>
<evidence type="ECO:0000313" key="2">
    <source>
        <dbReference type="EMBL" id="MBO1832376.1"/>
    </source>
</evidence>
<evidence type="ECO:0000313" key="3">
    <source>
        <dbReference type="EMBL" id="WFN19227.1"/>
    </source>
</evidence>
<dbReference type="Proteomes" id="UP000611459">
    <property type="component" value="Unassembled WGS sequence"/>
</dbReference>
<organism evidence="1 4">
    <name type="scientific">Burkholderia contaminans</name>
    <dbReference type="NCBI Taxonomy" id="488447"/>
    <lineage>
        <taxon>Bacteria</taxon>
        <taxon>Pseudomonadati</taxon>
        <taxon>Pseudomonadota</taxon>
        <taxon>Betaproteobacteria</taxon>
        <taxon>Burkholderiales</taxon>
        <taxon>Burkholderiaceae</taxon>
        <taxon>Burkholderia</taxon>
        <taxon>Burkholderia cepacia complex</taxon>
    </lineage>
</organism>
<evidence type="ECO:0000313" key="6">
    <source>
        <dbReference type="Proteomes" id="UP001220209"/>
    </source>
</evidence>
<keyword evidence="5" id="KW-1185">Reference proteome</keyword>
<dbReference type="EMBL" id="JAGEMX010000007">
    <property type="protein sequence ID" value="MBO1832376.1"/>
    <property type="molecule type" value="Genomic_DNA"/>
</dbReference>
<dbReference type="RefSeq" id="WP_157644950.1">
    <property type="nucleotide sequence ID" value="NZ_AP018357.1"/>
</dbReference>
<gene>
    <name evidence="2" type="ORF">J4M89_23620</name>
    <name evidence="1" type="ORF">JIN94_14445</name>
    <name evidence="3" type="ORF">LXE91_24960</name>
</gene>
<evidence type="ECO:0000313" key="5">
    <source>
        <dbReference type="Proteomes" id="UP000664048"/>
    </source>
</evidence>
<evidence type="ECO:0000313" key="4">
    <source>
        <dbReference type="Proteomes" id="UP000611459"/>
    </source>
</evidence>
<accession>A0AAP1V3F7</accession>
<protein>
    <submittedName>
        <fullName evidence="1">Uncharacterized protein</fullName>
    </submittedName>
</protein>
<reference evidence="1" key="1">
    <citation type="submission" date="2021-01" db="EMBL/GenBank/DDBJ databases">
        <title>Outbreak of Burkholderia contaminns endophthalmitis traced to a clinical ventilation system.</title>
        <authorList>
            <person name="Lipuma J."/>
            <person name="Spilker T."/>
            <person name="Kratholm J."/>
        </authorList>
    </citation>
    <scope>NUCLEOTIDE SEQUENCE</scope>
    <source>
        <strain evidence="1">HI4954</strain>
    </source>
</reference>
<dbReference type="EMBL" id="CP090641">
    <property type="protein sequence ID" value="WFN19227.1"/>
    <property type="molecule type" value="Genomic_DNA"/>
</dbReference>
<dbReference type="Proteomes" id="UP001220209">
    <property type="component" value="Chromosome 2"/>
</dbReference>
<proteinExistence type="predicted"/>
<name>A0AAP1V3F7_9BURK</name>
<sequence>MVEASLDVRSIRRRVGSHIKAAAANEFALLQSETRASSLNALSHMERQGNPY</sequence>